<dbReference type="Proteomes" id="UP001149331">
    <property type="component" value="Unassembled WGS sequence"/>
</dbReference>
<organism evidence="2 4">
    <name type="scientific">Mediterraneibacter gnavus</name>
    <name type="common">Ruminococcus gnavus</name>
    <dbReference type="NCBI Taxonomy" id="33038"/>
    <lineage>
        <taxon>Bacteria</taxon>
        <taxon>Bacillati</taxon>
        <taxon>Bacillota</taxon>
        <taxon>Clostridia</taxon>
        <taxon>Lachnospirales</taxon>
        <taxon>Lachnospiraceae</taxon>
        <taxon>Mediterraneibacter</taxon>
    </lineage>
</organism>
<dbReference type="PANTHER" id="PTHR21381:SF3">
    <property type="entry name" value="SGC REGION PROTEIN SGCQ-RELATED"/>
    <property type="match status" value="1"/>
</dbReference>
<proteinExistence type="inferred from homology"/>
<dbReference type="Pfam" id="PF03437">
    <property type="entry name" value="BtpA"/>
    <property type="match status" value="1"/>
</dbReference>
<comment type="caution">
    <text evidence="2">The sequence shown here is derived from an EMBL/GenBank/DDBJ whole genome shotgun (WGS) entry which is preliminary data.</text>
</comment>
<dbReference type="InterPro" id="IPR011060">
    <property type="entry name" value="RibuloseP-bd_barrel"/>
</dbReference>
<dbReference type="PIRSF" id="PIRSF005956">
    <property type="entry name" value="BtpA"/>
    <property type="match status" value="1"/>
</dbReference>
<dbReference type="InterPro" id="IPR005137">
    <property type="entry name" value="BtpA"/>
</dbReference>
<reference evidence="3" key="1">
    <citation type="journal article" date="2020" name="Cell Host Microbe">
        <title>Functional and Genomic Variation between Human-Derived Isolates of Lachnospiraceae Reveals Inter- and Intra-Species Diversity.</title>
        <authorList>
            <person name="Sorbara M.T."/>
            <person name="Littmann E.R."/>
            <person name="Fontana E."/>
            <person name="Moody T.U."/>
            <person name="Kohout C.E."/>
            <person name="Gjonbalaj M."/>
            <person name="Eaton V."/>
            <person name="Seok R."/>
            <person name="Leiner I.M."/>
            <person name="Pamer E.G."/>
        </authorList>
    </citation>
    <scope>NUCLEOTIDE SEQUENCE</scope>
    <source>
        <strain evidence="3">MSK.11.9</strain>
    </source>
</reference>
<evidence type="ECO:0000256" key="1">
    <source>
        <dbReference type="ARBA" id="ARBA00006007"/>
    </source>
</evidence>
<dbReference type="RefSeq" id="WP_004841853.1">
    <property type="nucleotide sequence ID" value="NZ_CAXSNP010000009.1"/>
</dbReference>
<dbReference type="SUPFAM" id="SSF51366">
    <property type="entry name" value="Ribulose-phoshate binding barrel"/>
    <property type="match status" value="1"/>
</dbReference>
<reference evidence="3" key="2">
    <citation type="submission" date="2020-02" db="EMBL/GenBank/DDBJ databases">
        <authorList>
            <person name="Littmann E."/>
            <person name="Sorbara M."/>
        </authorList>
    </citation>
    <scope>NUCLEOTIDE SEQUENCE</scope>
    <source>
        <strain evidence="3">MSK.11.9</strain>
    </source>
</reference>
<reference evidence="2" key="3">
    <citation type="submission" date="2022-12" db="EMBL/GenBank/DDBJ databases">
        <title>Genome of R. gnavus strain RSHDN_120.</title>
        <authorList>
            <person name="Abdugheni R."/>
        </authorList>
    </citation>
    <scope>NUCLEOTIDE SEQUENCE</scope>
    <source>
        <strain evidence="2">RSHDN_120</strain>
    </source>
</reference>
<dbReference type="PANTHER" id="PTHR21381">
    <property type="entry name" value="ZGC:162297"/>
    <property type="match status" value="1"/>
</dbReference>
<comment type="similarity">
    <text evidence="1">Belongs to the BtpA family.</text>
</comment>
<name>A0A2N5NT23_MEDGN</name>
<dbReference type="GeneID" id="57433316"/>
<sequence>MLWTEKLFGVKKPIIAMLHLDPLPGDPLYKKENDMDVIIEHARADLHALQDGGVNGIIFSNEFSFPYQRTMDMVTPAAMAYVIGNLRSEIKVPYGVDAISDGRACLELAAAVKANFVRGTFCGVYVGDGGFYNNDFSALLRRKAALPLDELKMLYFINPESDQSLDTRPLADIAKTTIAKAAPDGLCISADAAGQDVDDALIASVKEANPDIVVLCNTGCRINTIERKLTTADAAVVGTTFKKDGKFENRVDVNRVKEFMQVVHEFREQIQ</sequence>
<evidence type="ECO:0000313" key="4">
    <source>
        <dbReference type="Proteomes" id="UP001149331"/>
    </source>
</evidence>
<evidence type="ECO:0000313" key="3">
    <source>
        <dbReference type="EMBL" id="NSI66197.1"/>
    </source>
</evidence>
<dbReference type="AlphaFoldDB" id="A0A2N5NT23"/>
<dbReference type="NCBIfam" id="TIGR00259">
    <property type="entry name" value="thylakoid_BtpA"/>
    <property type="match status" value="1"/>
</dbReference>
<gene>
    <name evidence="3" type="ORF">G4981_13070</name>
    <name evidence="2" type="ORF">O4N78_13380</name>
</gene>
<dbReference type="EMBL" id="JAPZEG010000017">
    <property type="protein sequence ID" value="MDE1204541.1"/>
    <property type="molecule type" value="Genomic_DNA"/>
</dbReference>
<dbReference type="EMBL" id="JAAIRY010000027">
    <property type="protein sequence ID" value="NSI66197.1"/>
    <property type="molecule type" value="Genomic_DNA"/>
</dbReference>
<accession>A0A2N5NT23</accession>
<evidence type="ECO:0000313" key="2">
    <source>
        <dbReference type="EMBL" id="MDE1204541.1"/>
    </source>
</evidence>
<dbReference type="Proteomes" id="UP001296581">
    <property type="component" value="Unassembled WGS sequence"/>
</dbReference>
<protein>
    <submittedName>
        <fullName evidence="2">BtpA/SgcQ family protein</fullName>
    </submittedName>
</protein>